<evidence type="ECO:0000256" key="1">
    <source>
        <dbReference type="SAM" id="MobiDB-lite"/>
    </source>
</evidence>
<feature type="region of interest" description="Disordered" evidence="1">
    <location>
        <begin position="217"/>
        <end position="280"/>
    </location>
</feature>
<comment type="caution">
    <text evidence="2">The sequence shown here is derived from an EMBL/GenBank/DDBJ whole genome shotgun (WGS) entry which is preliminary data.</text>
</comment>
<dbReference type="SUPFAM" id="SSF53448">
    <property type="entry name" value="Nucleotide-diphospho-sugar transferases"/>
    <property type="match status" value="1"/>
</dbReference>
<dbReference type="InterPro" id="IPR029044">
    <property type="entry name" value="Nucleotide-diphossugar_trans"/>
</dbReference>
<accession>A0A813I8Q3</accession>
<proteinExistence type="predicted"/>
<reference evidence="2" key="1">
    <citation type="submission" date="2021-02" db="EMBL/GenBank/DDBJ databases">
        <authorList>
            <person name="Dougan E. K."/>
            <person name="Rhodes N."/>
            <person name="Thang M."/>
            <person name="Chan C."/>
        </authorList>
    </citation>
    <scope>NUCLEOTIDE SEQUENCE</scope>
</reference>
<evidence type="ECO:0000313" key="2">
    <source>
        <dbReference type="EMBL" id="CAE8646183.1"/>
    </source>
</evidence>
<organism evidence="2 3">
    <name type="scientific">Polarella glacialis</name>
    <name type="common">Dinoflagellate</name>
    <dbReference type="NCBI Taxonomy" id="89957"/>
    <lineage>
        <taxon>Eukaryota</taxon>
        <taxon>Sar</taxon>
        <taxon>Alveolata</taxon>
        <taxon>Dinophyceae</taxon>
        <taxon>Suessiales</taxon>
        <taxon>Suessiaceae</taxon>
        <taxon>Polarella</taxon>
    </lineage>
</organism>
<gene>
    <name evidence="2" type="ORF">PGLA2088_LOCUS4578</name>
</gene>
<dbReference type="PANTHER" id="PTHR11183">
    <property type="entry name" value="GLYCOGENIN SUBFAMILY MEMBER"/>
    <property type="match status" value="1"/>
</dbReference>
<sequence>MWGMTMYDHMVVLDVDMVVLENIEELFEYNYFAAVAEHPKGVSAMNEMGCTSIFCRGKTELPAGYEWADLTFPSEGLFVIQPSEEIANAIAEGPSKWNLEATSMFDPASGQPGSQRFHGLFFQHKKTEESYGWFPLPGHIYNLRLQMLEHVPQLLVRPQDRALLRRQAVRQEALRLPEGGQDQGGPGAMVLRGVLPVRAREEGPSQVRFLQVVQGHIPRRHGGDGRPPRHHIPRVQTQARGEVRGLNDRLCQTRKHQTKQQQHQQQQQLQQQQQQHEPHS</sequence>
<dbReference type="InterPro" id="IPR050587">
    <property type="entry name" value="GNT1/Glycosyltrans_8"/>
</dbReference>
<dbReference type="EMBL" id="CAJNNW010004188">
    <property type="protein sequence ID" value="CAE8646183.1"/>
    <property type="molecule type" value="Genomic_DNA"/>
</dbReference>
<dbReference type="AlphaFoldDB" id="A0A813I8Q3"/>
<feature type="compositionally biased region" description="Low complexity" evidence="1">
    <location>
        <begin position="259"/>
        <end position="280"/>
    </location>
</feature>
<dbReference type="Gene3D" id="3.90.550.10">
    <property type="entry name" value="Spore Coat Polysaccharide Biosynthesis Protein SpsA, Chain A"/>
    <property type="match status" value="1"/>
</dbReference>
<dbReference type="Proteomes" id="UP000626109">
    <property type="component" value="Unassembled WGS sequence"/>
</dbReference>
<protein>
    <submittedName>
        <fullName evidence="2">Uncharacterized protein</fullName>
    </submittedName>
</protein>
<evidence type="ECO:0000313" key="3">
    <source>
        <dbReference type="Proteomes" id="UP000626109"/>
    </source>
</evidence>
<name>A0A813I8Q3_POLGL</name>